<dbReference type="InterPro" id="IPR057599">
    <property type="entry name" value="TORTIFOLIA1/TORL1-2_C"/>
</dbReference>
<reference evidence="4 5" key="1">
    <citation type="journal article" date="2014" name="PLoS Genet.">
        <title>The Genome of Spironucleus salmonicida Highlights a Fish Pathogen Adapted to Fluctuating Environments.</title>
        <authorList>
            <person name="Xu F."/>
            <person name="Jerlstrom-Hultqvist J."/>
            <person name="Einarsson E."/>
            <person name="Astvaldsson A."/>
            <person name="Svard S.G."/>
            <person name="Andersson J.O."/>
        </authorList>
    </citation>
    <scope>NUCLEOTIDE SEQUENCE</scope>
    <source>
        <strain evidence="5">ATCC 50377</strain>
    </source>
</reference>
<dbReference type="Proteomes" id="UP000018208">
    <property type="component" value="Unassembled WGS sequence"/>
</dbReference>
<protein>
    <submittedName>
        <fullName evidence="4">Uncharacterized protein</fullName>
    </submittedName>
</protein>
<sequence>MTEQRKLAVPIDQKLRDKVLKSLQKAGDLSTVSIAHDEFKTMINNLETPSQFKTFISYITQTTSLQPILMRKSTFLVLDDLIKAHLHQIAPFFINILNFLIKRMQDPEITLITYQQQIAKSFEQLTILSNSSEKHQLKLFEELSFAAQKQSFLTKTIAFDAFSYQIQFSTPFLKVSELGNLAVQTAKNYHDKLRNRLQYNSLYVINLLLDINFFHSQLAEIAIKSLHLTFHKTREQAFLILEKLVLAGFFEENLTAAKQIFLKIQTLKYDQVSDVRVAGFRCSNLFKEFLSTKMSQFIDDFDAKNEPKKCSFREFRDRISCVDRNAKRNGLNKFNEVEERRKQEDGVDDFGQWKAEINKIKQVQMEQKVEKVEKSQDQLESFSYKEQQEETYENIEESGDVETEGIVSKTISDVEEETIQEQEDEHGSSSGLSEDSAKIISYKADNNDFVEAFTPEQEILSVLRGSSQNTEYYGDLPIEGEVNSILSSVKSNKTGPPSSILSPSNPSKIMFDSSSNQKSQQEVTLQSSIQHYPEQKNLQNFSSIQPVDSMFQSVQHSINQSDLNEQLKNQIMDSQKEFLNKQQLLAPIPKTKIEKQLQKYQNTSTQNLKLTASQKIKVSRSFVPQVQTTFGVVALQLIEKGRILEAYQIILSTEALSNKNYQKELLQVMNRTGPCLQMLDEELSIQLIEEIIKLLKDGFVDQMLEWIRQVLIKRYLLKFEQGSQILASLMKIWAGHPRWSEIEQLKQEVYLYFPQLSDY</sequence>
<evidence type="ECO:0000313" key="4">
    <source>
        <dbReference type="EMBL" id="EST41441.1"/>
    </source>
</evidence>
<name>V6LCN8_9EUKA</name>
<gene>
    <name evidence="4" type="ORF">SS50377_19158</name>
    <name evidence="5" type="ORF">SS50377_26588</name>
</gene>
<accession>V6LCN8</accession>
<feature type="compositionally biased region" description="Acidic residues" evidence="1">
    <location>
        <begin position="389"/>
        <end position="402"/>
    </location>
</feature>
<dbReference type="Pfam" id="PF24713">
    <property type="entry name" value="TOR1L1_C"/>
    <property type="match status" value="1"/>
</dbReference>
<evidence type="ECO:0000259" key="3">
    <source>
        <dbReference type="Pfam" id="PF24714"/>
    </source>
</evidence>
<reference evidence="5" key="2">
    <citation type="submission" date="2020-12" db="EMBL/GenBank/DDBJ databases">
        <title>New Spironucleus salmonicida genome in near-complete chromosomes.</title>
        <authorList>
            <person name="Xu F."/>
            <person name="Kurt Z."/>
            <person name="Jimenez-Gonzalez A."/>
            <person name="Astvaldsson A."/>
            <person name="Andersson J.O."/>
            <person name="Svard S.G."/>
        </authorList>
    </citation>
    <scope>NUCLEOTIDE SEQUENCE</scope>
    <source>
        <strain evidence="5">ATCC 50377</strain>
    </source>
</reference>
<dbReference type="VEuPathDB" id="GiardiaDB:SS50377_26588"/>
<organism evidence="4">
    <name type="scientific">Spironucleus salmonicida</name>
    <dbReference type="NCBI Taxonomy" id="348837"/>
    <lineage>
        <taxon>Eukaryota</taxon>
        <taxon>Metamonada</taxon>
        <taxon>Diplomonadida</taxon>
        <taxon>Hexamitidae</taxon>
        <taxon>Hexamitinae</taxon>
        <taxon>Spironucleus</taxon>
    </lineage>
</organism>
<keyword evidence="6" id="KW-1185">Reference proteome</keyword>
<dbReference type="InterPro" id="IPR057600">
    <property type="entry name" value="TORTIFOLIA1/SINE1-2_N"/>
</dbReference>
<dbReference type="EMBL" id="KI546170">
    <property type="protein sequence ID" value="EST41441.1"/>
    <property type="molecule type" value="Genomic_DNA"/>
</dbReference>
<dbReference type="EMBL" id="AUWU02000006">
    <property type="protein sequence ID" value="KAH0572378.1"/>
    <property type="molecule type" value="Genomic_DNA"/>
</dbReference>
<feature type="region of interest" description="Disordered" evidence="1">
    <location>
        <begin position="380"/>
        <end position="402"/>
    </location>
</feature>
<dbReference type="Pfam" id="PF24714">
    <property type="entry name" value="TOR1L1_N"/>
    <property type="match status" value="1"/>
</dbReference>
<evidence type="ECO:0000313" key="5">
    <source>
        <dbReference type="EMBL" id="KAH0572378.1"/>
    </source>
</evidence>
<feature type="domain" description="TORTIFOLIA1/SINE1-2 N-terminal" evidence="3">
    <location>
        <begin position="14"/>
        <end position="276"/>
    </location>
</feature>
<dbReference type="InterPro" id="IPR016024">
    <property type="entry name" value="ARM-type_fold"/>
</dbReference>
<dbReference type="AlphaFoldDB" id="V6LCN8"/>
<evidence type="ECO:0000259" key="2">
    <source>
        <dbReference type="Pfam" id="PF24713"/>
    </source>
</evidence>
<feature type="domain" description="TORTIFOLIA1/TORL1-2 C-terminal" evidence="2">
    <location>
        <begin position="634"/>
        <end position="711"/>
    </location>
</feature>
<evidence type="ECO:0000313" key="6">
    <source>
        <dbReference type="Proteomes" id="UP000018208"/>
    </source>
</evidence>
<dbReference type="SUPFAM" id="SSF48371">
    <property type="entry name" value="ARM repeat"/>
    <property type="match status" value="1"/>
</dbReference>
<evidence type="ECO:0000256" key="1">
    <source>
        <dbReference type="SAM" id="MobiDB-lite"/>
    </source>
</evidence>
<proteinExistence type="predicted"/>